<dbReference type="AlphaFoldDB" id="A0A2U9AWR7"/>
<evidence type="ECO:0000313" key="2">
    <source>
        <dbReference type="EMBL" id="AWO96068.1"/>
    </source>
</evidence>
<dbReference type="EMBL" id="CP026243">
    <property type="protein sequence ID" value="AWO96068.1"/>
    <property type="molecule type" value="Genomic_DNA"/>
</dbReference>
<keyword evidence="1" id="KW-0812">Transmembrane</keyword>
<protein>
    <submittedName>
        <fullName evidence="2">Uncharacterized protein</fullName>
    </submittedName>
</protein>
<keyword evidence="1" id="KW-1133">Transmembrane helix</keyword>
<proteinExistence type="predicted"/>
<sequence length="193" mass="20999">MFPPLCQILKDLCPSPGRCSVCQGQIQSSVTTAFGIMAGFFSIGLGPGCFSTDPGDLTSLGAAYWLGAVQIFSSQLGFTVFMNIAGAILAIAGIMLYTIDLRDASVLSMCDQSTNSVDPYDDKCSDMRLLKSMDVSLVARTFLQLFVNIRFAIIGIKALTSEMKEEKDDQDVDDQQAKSRERFILISLRVLVP</sequence>
<name>A0A2U9AWR7_SCOMX</name>
<keyword evidence="1" id="KW-0472">Membrane</keyword>
<evidence type="ECO:0000313" key="3">
    <source>
        <dbReference type="Proteomes" id="UP000246464"/>
    </source>
</evidence>
<dbReference type="Proteomes" id="UP000246464">
    <property type="component" value="Chromosome 1"/>
</dbReference>
<evidence type="ECO:0000256" key="1">
    <source>
        <dbReference type="SAM" id="Phobius"/>
    </source>
</evidence>
<accession>A0A2U9AWR7</accession>
<reference evidence="2 3" key="1">
    <citation type="submission" date="2017-12" db="EMBL/GenBank/DDBJ databases">
        <title>Integrating genomic resources of turbot (Scophthalmus maximus) in depth evaluation of genetic and physical mapping variation across individuals.</title>
        <authorList>
            <person name="Martinez P."/>
        </authorList>
    </citation>
    <scope>NUCLEOTIDE SEQUENCE [LARGE SCALE GENOMIC DNA]</scope>
</reference>
<keyword evidence="3" id="KW-1185">Reference proteome</keyword>
<gene>
    <name evidence="2" type="ORF">SMAX5B_013551</name>
</gene>
<feature type="transmembrane region" description="Helical" evidence="1">
    <location>
        <begin position="80"/>
        <end position="99"/>
    </location>
</feature>
<organism evidence="2 3">
    <name type="scientific">Scophthalmus maximus</name>
    <name type="common">Turbot</name>
    <name type="synonym">Psetta maxima</name>
    <dbReference type="NCBI Taxonomy" id="52904"/>
    <lineage>
        <taxon>Eukaryota</taxon>
        <taxon>Metazoa</taxon>
        <taxon>Chordata</taxon>
        <taxon>Craniata</taxon>
        <taxon>Vertebrata</taxon>
        <taxon>Euteleostomi</taxon>
        <taxon>Actinopterygii</taxon>
        <taxon>Neopterygii</taxon>
        <taxon>Teleostei</taxon>
        <taxon>Neoteleostei</taxon>
        <taxon>Acanthomorphata</taxon>
        <taxon>Carangaria</taxon>
        <taxon>Pleuronectiformes</taxon>
        <taxon>Pleuronectoidei</taxon>
        <taxon>Scophthalmidae</taxon>
        <taxon>Scophthalmus</taxon>
    </lineage>
</organism>